<feature type="transmembrane region" description="Helical" evidence="8">
    <location>
        <begin position="548"/>
        <end position="568"/>
    </location>
</feature>
<name>A0A0R1QLB1_9LACO</name>
<comment type="similarity">
    <text evidence="1">Belongs to the NADH dehydrogenase family.</text>
</comment>
<evidence type="ECO:0000256" key="4">
    <source>
        <dbReference type="ARBA" id="ARBA00022827"/>
    </source>
</evidence>
<comment type="catalytic activity">
    <reaction evidence="7">
        <text>a quinone + NADH + H(+) = a quinol + NAD(+)</text>
        <dbReference type="Rhea" id="RHEA:46160"/>
        <dbReference type="ChEBI" id="CHEBI:15378"/>
        <dbReference type="ChEBI" id="CHEBI:24646"/>
        <dbReference type="ChEBI" id="CHEBI:57540"/>
        <dbReference type="ChEBI" id="CHEBI:57945"/>
        <dbReference type="ChEBI" id="CHEBI:132124"/>
        <dbReference type="EC" id="1.6.5.9"/>
    </reaction>
</comment>
<proteinExistence type="inferred from homology"/>
<evidence type="ECO:0000256" key="6">
    <source>
        <dbReference type="ARBA" id="ARBA00023027"/>
    </source>
</evidence>
<sequence length="639" mass="71255">MLFAMTQKNIVVIGAGFAGVYATKRLAKKFKKDPDVTITLIDKHSYFTYMTELHEIAADRVDENAIQYDLQRLFCRRKNVKLVTDEVTTIDRENQLVKTKHGAYPYDYVMLGIGSEPNDFGTPGVKEYGFTLGSWEQAIQLKEHVRDVVRRGSVEHDPEKRKSLLSIVVVGSGFTGTETIGELRDWRESLAKEFKLDPEELTFTLMEMAPTIMNMLDRSDADKAEKYMIKRGIKVMKNTGVVGVHDGYVDLKDGSTYPTSTLIWTAGVKATSQAANFKLTQGRAGRIVVNSHMQSVDDDKVYVVGDVSFFDGNSDRGEPQIVQGAEASAQTALDNITKQMNGQTPDVDYKASYSGFMVSLGSRYGVANLMGFMHLSGFFAMLMKHLVNMLYFVQIYSGYYLFQYFMHEFFRTRNDRNLMRGHISRQGNVLWAVPARIFLGAMWLVDCAYKVSGKESWFIDKLRLPFTWLQPAATSGASAAGADATSAASGGGADAAATAASTAKQVFSLSYQYGKDPMAVFNVMPDWMASVTKIFIPNQQVAFFMQKSMTVIEILIGLALIAGLFTWVAGGMSVAFTVIFCLSGMFYWVNIWMIPMALATMNGSGRAFGLDKWVVPYLQKTFGKWWYGKPQALYGNDAK</sequence>
<evidence type="ECO:0000313" key="10">
    <source>
        <dbReference type="EMBL" id="KRL45632.1"/>
    </source>
</evidence>
<organism evidence="10 11">
    <name type="scientific">Lacticaseibacillus manihotivorans DSM 13343 = JCM 12514</name>
    <dbReference type="NCBI Taxonomy" id="1423769"/>
    <lineage>
        <taxon>Bacteria</taxon>
        <taxon>Bacillati</taxon>
        <taxon>Bacillota</taxon>
        <taxon>Bacilli</taxon>
        <taxon>Lactobacillales</taxon>
        <taxon>Lactobacillaceae</taxon>
        <taxon>Lacticaseibacillus</taxon>
    </lineage>
</organism>
<reference evidence="10 11" key="1">
    <citation type="journal article" date="2015" name="Genome Announc.">
        <title>Expanding the biotechnology potential of lactobacilli through comparative genomics of 213 strains and associated genera.</title>
        <authorList>
            <person name="Sun Z."/>
            <person name="Harris H.M."/>
            <person name="McCann A."/>
            <person name="Guo C."/>
            <person name="Argimon S."/>
            <person name="Zhang W."/>
            <person name="Yang X."/>
            <person name="Jeffery I.B."/>
            <person name="Cooney J.C."/>
            <person name="Kagawa T.F."/>
            <person name="Liu W."/>
            <person name="Song Y."/>
            <person name="Salvetti E."/>
            <person name="Wrobel A."/>
            <person name="Rasinkangas P."/>
            <person name="Parkhill J."/>
            <person name="Rea M.C."/>
            <person name="O'Sullivan O."/>
            <person name="Ritari J."/>
            <person name="Douillard F.P."/>
            <person name="Paul Ross R."/>
            <person name="Yang R."/>
            <person name="Briner A.E."/>
            <person name="Felis G.E."/>
            <person name="de Vos W.M."/>
            <person name="Barrangou R."/>
            <person name="Klaenhammer T.R."/>
            <person name="Caufield P.W."/>
            <person name="Cui Y."/>
            <person name="Zhang H."/>
            <person name="O'Toole P.W."/>
        </authorList>
    </citation>
    <scope>NUCLEOTIDE SEQUENCE [LARGE SCALE GENOMIC DNA]</scope>
    <source>
        <strain evidence="10 11">DSM 13343</strain>
    </source>
</reference>
<dbReference type="Gene3D" id="3.50.50.100">
    <property type="match status" value="1"/>
</dbReference>
<evidence type="ECO:0000313" key="11">
    <source>
        <dbReference type="Proteomes" id="UP000051790"/>
    </source>
</evidence>
<feature type="transmembrane region" description="Helical" evidence="8">
    <location>
        <begin position="389"/>
        <end position="406"/>
    </location>
</feature>
<comment type="caution">
    <text evidence="10">The sequence shown here is derived from an EMBL/GenBank/DDBJ whole genome shotgun (WGS) entry which is preliminary data.</text>
</comment>
<dbReference type="PANTHER" id="PTHR43706">
    <property type="entry name" value="NADH DEHYDROGENASE"/>
    <property type="match status" value="1"/>
</dbReference>
<feature type="transmembrane region" description="Helical" evidence="8">
    <location>
        <begin position="574"/>
        <end position="598"/>
    </location>
</feature>
<feature type="transmembrane region" description="Helical" evidence="8">
    <location>
        <begin position="427"/>
        <end position="445"/>
    </location>
</feature>
<dbReference type="AlphaFoldDB" id="A0A0R1QLB1"/>
<dbReference type="Pfam" id="PF07992">
    <property type="entry name" value="Pyr_redox_2"/>
    <property type="match status" value="1"/>
</dbReference>
<evidence type="ECO:0000256" key="5">
    <source>
        <dbReference type="ARBA" id="ARBA00023002"/>
    </source>
</evidence>
<keyword evidence="3" id="KW-0285">Flavoprotein</keyword>
<dbReference type="InterPro" id="IPR045024">
    <property type="entry name" value="NDH-2"/>
</dbReference>
<gene>
    <name evidence="10" type="ORF">FD01_GL000622</name>
</gene>
<evidence type="ECO:0000256" key="2">
    <source>
        <dbReference type="ARBA" id="ARBA00012637"/>
    </source>
</evidence>
<keyword evidence="8" id="KW-1133">Transmembrane helix</keyword>
<evidence type="ECO:0000259" key="9">
    <source>
        <dbReference type="Pfam" id="PF07992"/>
    </source>
</evidence>
<dbReference type="PATRIC" id="fig|1423769.4.peg.663"/>
<keyword evidence="4" id="KW-0274">FAD</keyword>
<dbReference type="PANTHER" id="PTHR43706:SF47">
    <property type="entry name" value="EXTERNAL NADH-UBIQUINONE OXIDOREDUCTASE 1, MITOCHONDRIAL-RELATED"/>
    <property type="match status" value="1"/>
</dbReference>
<keyword evidence="8" id="KW-0472">Membrane</keyword>
<protein>
    <recommendedName>
        <fullName evidence="2">NADH:ubiquinone reductase (non-electrogenic)</fullName>
        <ecNumber evidence="2">1.6.5.9</ecNumber>
    </recommendedName>
</protein>
<keyword evidence="8" id="KW-0812">Transmembrane</keyword>
<dbReference type="Proteomes" id="UP000051790">
    <property type="component" value="Unassembled WGS sequence"/>
</dbReference>
<keyword evidence="6" id="KW-0520">NAD</keyword>
<accession>A0A0R1QLB1</accession>
<dbReference type="EMBL" id="AZEU01000120">
    <property type="protein sequence ID" value="KRL45632.1"/>
    <property type="molecule type" value="Genomic_DNA"/>
</dbReference>
<dbReference type="PRINTS" id="PR00411">
    <property type="entry name" value="PNDRDTASEI"/>
</dbReference>
<feature type="domain" description="FAD/NAD(P)-binding" evidence="9">
    <location>
        <begin position="9"/>
        <end position="328"/>
    </location>
</feature>
<evidence type="ECO:0000256" key="3">
    <source>
        <dbReference type="ARBA" id="ARBA00022630"/>
    </source>
</evidence>
<dbReference type="SUPFAM" id="SSF51905">
    <property type="entry name" value="FAD/NAD(P)-binding domain"/>
    <property type="match status" value="2"/>
</dbReference>
<keyword evidence="11" id="KW-1185">Reference proteome</keyword>
<dbReference type="PRINTS" id="PR00368">
    <property type="entry name" value="FADPNR"/>
</dbReference>
<evidence type="ECO:0000256" key="7">
    <source>
        <dbReference type="ARBA" id="ARBA00047599"/>
    </source>
</evidence>
<dbReference type="GO" id="GO:0050136">
    <property type="term" value="F:NADH dehydrogenase (quinone) (non-electrogenic) activity"/>
    <property type="evidence" value="ECO:0007669"/>
    <property type="project" value="UniProtKB-EC"/>
</dbReference>
<dbReference type="InterPro" id="IPR036188">
    <property type="entry name" value="FAD/NAD-bd_sf"/>
</dbReference>
<evidence type="ECO:0000256" key="8">
    <source>
        <dbReference type="SAM" id="Phobius"/>
    </source>
</evidence>
<keyword evidence="5" id="KW-0560">Oxidoreductase</keyword>
<evidence type="ECO:0000256" key="1">
    <source>
        <dbReference type="ARBA" id="ARBA00005272"/>
    </source>
</evidence>
<dbReference type="EC" id="1.6.5.9" evidence="2"/>
<dbReference type="InterPro" id="IPR023753">
    <property type="entry name" value="FAD/NAD-binding_dom"/>
</dbReference>